<proteinExistence type="predicted"/>
<reference evidence="2 3" key="1">
    <citation type="journal article" date="2023" name="Plants (Basel)">
        <title>Bridging the Gap: Combining Genomics and Transcriptomics Approaches to Understand Stylosanthes scabra, an Orphan Legume from the Brazilian Caatinga.</title>
        <authorList>
            <person name="Ferreira-Neto J.R.C."/>
            <person name="da Silva M.D."/>
            <person name="Binneck E."/>
            <person name="de Melo N.F."/>
            <person name="da Silva R.H."/>
            <person name="de Melo A.L.T.M."/>
            <person name="Pandolfi V."/>
            <person name="Bustamante F.O."/>
            <person name="Brasileiro-Vidal A.C."/>
            <person name="Benko-Iseppon A.M."/>
        </authorList>
    </citation>
    <scope>NUCLEOTIDE SEQUENCE [LARGE SCALE GENOMIC DNA]</scope>
    <source>
        <tissue evidence="2">Leaves</tissue>
    </source>
</reference>
<dbReference type="Proteomes" id="UP001341840">
    <property type="component" value="Unassembled WGS sequence"/>
</dbReference>
<protein>
    <submittedName>
        <fullName evidence="2">Uncharacterized protein</fullName>
    </submittedName>
</protein>
<feature type="compositionally biased region" description="Polar residues" evidence="1">
    <location>
        <begin position="8"/>
        <end position="20"/>
    </location>
</feature>
<name>A0ABU6TJ02_9FABA</name>
<feature type="compositionally biased region" description="Polar residues" evidence="1">
    <location>
        <begin position="103"/>
        <end position="135"/>
    </location>
</feature>
<dbReference type="EMBL" id="JASCZI010090982">
    <property type="protein sequence ID" value="MED6148241.1"/>
    <property type="molecule type" value="Genomic_DNA"/>
</dbReference>
<accession>A0ABU6TJ02</accession>
<evidence type="ECO:0000313" key="3">
    <source>
        <dbReference type="Proteomes" id="UP001341840"/>
    </source>
</evidence>
<gene>
    <name evidence="2" type="ORF">PIB30_051274</name>
</gene>
<sequence>MPGEKNAETVNLADSGSSSDHGYESVEDEAYKPPPCGYEDSSGDSSIGVNVGARRGNGGKGVACEKPGASKGKNVHQSKGKDIGTGNKGKAKGKAKEKAKKNPSNVTAQVEVSVTPSAPQTQAEANPPNQVTSMRGKTPFRPPARNQGNATKLTNFRAKQPVRRKATRKSPPPSNPAPPSQVAPQSIQDGGGPSTETMAATSSATQRIFKFMETPGLKKSN</sequence>
<comment type="caution">
    <text evidence="2">The sequence shown here is derived from an EMBL/GenBank/DDBJ whole genome shotgun (WGS) entry which is preliminary data.</text>
</comment>
<keyword evidence="3" id="KW-1185">Reference proteome</keyword>
<feature type="region of interest" description="Disordered" evidence="1">
    <location>
        <begin position="1"/>
        <end position="205"/>
    </location>
</feature>
<evidence type="ECO:0000256" key="1">
    <source>
        <dbReference type="SAM" id="MobiDB-lite"/>
    </source>
</evidence>
<evidence type="ECO:0000313" key="2">
    <source>
        <dbReference type="EMBL" id="MED6148241.1"/>
    </source>
</evidence>
<feature type="compositionally biased region" description="Pro residues" evidence="1">
    <location>
        <begin position="170"/>
        <end position="181"/>
    </location>
</feature>
<feature type="compositionally biased region" description="Basic residues" evidence="1">
    <location>
        <begin position="89"/>
        <end position="101"/>
    </location>
</feature>
<organism evidence="2 3">
    <name type="scientific">Stylosanthes scabra</name>
    <dbReference type="NCBI Taxonomy" id="79078"/>
    <lineage>
        <taxon>Eukaryota</taxon>
        <taxon>Viridiplantae</taxon>
        <taxon>Streptophyta</taxon>
        <taxon>Embryophyta</taxon>
        <taxon>Tracheophyta</taxon>
        <taxon>Spermatophyta</taxon>
        <taxon>Magnoliopsida</taxon>
        <taxon>eudicotyledons</taxon>
        <taxon>Gunneridae</taxon>
        <taxon>Pentapetalae</taxon>
        <taxon>rosids</taxon>
        <taxon>fabids</taxon>
        <taxon>Fabales</taxon>
        <taxon>Fabaceae</taxon>
        <taxon>Papilionoideae</taxon>
        <taxon>50 kb inversion clade</taxon>
        <taxon>dalbergioids sensu lato</taxon>
        <taxon>Dalbergieae</taxon>
        <taxon>Pterocarpus clade</taxon>
        <taxon>Stylosanthes</taxon>
    </lineage>
</organism>
<feature type="compositionally biased region" description="Low complexity" evidence="1">
    <location>
        <begin position="194"/>
        <end position="205"/>
    </location>
</feature>